<dbReference type="PANTHER" id="PTHR31342">
    <property type="entry name" value="PROTEIN CHUP1, CHLOROPLASTIC"/>
    <property type="match status" value="1"/>
</dbReference>
<dbReference type="RefSeq" id="XP_024928695.3">
    <property type="nucleotide sequence ID" value="XM_025072927.3"/>
</dbReference>
<dbReference type="AlphaFoldDB" id="A0A6P6G4Q6"/>
<dbReference type="InterPro" id="IPR040265">
    <property type="entry name" value="CHUP1/IPGA1-like"/>
</dbReference>
<sequence>MAKEIFNVMDEDETNNNDGRIQDSTIGDTLIESYSDKRMTCPSPNTTISVPPQMTSFAMKLGEISNISYSPQLLLPLRLQSLGNLKTNEMKYFAFNVSHPQQGTNDHESNRTIQNGSEDQSPEGKEDTKAAENLPKFPGFDSNVKVNITRPAAAAVPPPPLPPMVLLDSPPSTASQSSPSPSCIPAHKGSALPSMPMKKIGTPPPPPPMGVSKLLRPKKVNNKLKRSSHMGALYRILKGKVEGSSLSGKHSHGKKSHVSGSAGGRQGMADALAEMTKRSAYFQQIEEDVVKHLKSIMEIKAAMNSFQTKDMAELIRFHKYVEQHLEKLTDETQVLARFEDFPTKKLESLRTAAALYTKLEGIITTLENWKIAPPLGLLLDKVESYFNKIKGDVDSLERSKDEDSKRFRSHKIDFDFNILLKVKESMVDVSSSCMELALEEKRRAKAAMENAESVSKTEGQANHVKMLWRAFQLAFRVYSFAGGQDDRAEMLTKELAHEIETGPQH</sequence>
<accession>A0A6P6G4Q6</accession>
<feature type="region of interest" description="Disordered" evidence="2">
    <location>
        <begin position="243"/>
        <end position="265"/>
    </location>
</feature>
<evidence type="ECO:0000256" key="2">
    <source>
        <dbReference type="SAM" id="MobiDB-lite"/>
    </source>
</evidence>
<feature type="compositionally biased region" description="Low complexity" evidence="2">
    <location>
        <begin position="168"/>
        <end position="181"/>
    </location>
</feature>
<evidence type="ECO:0000256" key="1">
    <source>
        <dbReference type="ARBA" id="ARBA00023054"/>
    </source>
</evidence>
<reference evidence="4" key="1">
    <citation type="submission" date="2025-08" db="UniProtKB">
        <authorList>
            <consortium name="RefSeq"/>
        </authorList>
    </citation>
    <scope>IDENTIFICATION</scope>
    <source>
        <tissue evidence="4">Seedling</tissue>
    </source>
</reference>
<name>A0A6P6G4Q6_ZIZJJ</name>
<proteinExistence type="predicted"/>
<dbReference type="GeneID" id="107416534"/>
<dbReference type="KEGG" id="zju:107416534"/>
<feature type="compositionally biased region" description="Polar residues" evidence="2">
    <location>
        <begin position="16"/>
        <end position="26"/>
    </location>
</feature>
<feature type="region of interest" description="Disordered" evidence="2">
    <location>
        <begin position="1"/>
        <end position="26"/>
    </location>
</feature>
<protein>
    <submittedName>
        <fullName evidence="4">Uncharacterized protein At4g04980</fullName>
    </submittedName>
</protein>
<feature type="region of interest" description="Disordered" evidence="2">
    <location>
        <begin position="99"/>
        <end position="140"/>
    </location>
</feature>
<keyword evidence="1" id="KW-0175">Coiled coil</keyword>
<evidence type="ECO:0000313" key="3">
    <source>
        <dbReference type="Proteomes" id="UP001652623"/>
    </source>
</evidence>
<dbReference type="InParanoid" id="A0A6P6G4Q6"/>
<dbReference type="PANTHER" id="PTHR31342:SF52">
    <property type="entry name" value="HYDROXYPROLINE-RICH GLYCOPROTEIN FAMILY PROTEIN"/>
    <property type="match status" value="1"/>
</dbReference>
<keyword evidence="3" id="KW-1185">Reference proteome</keyword>
<organism evidence="3 4">
    <name type="scientific">Ziziphus jujuba</name>
    <name type="common">Chinese jujube</name>
    <name type="synonym">Ziziphus sativa</name>
    <dbReference type="NCBI Taxonomy" id="326968"/>
    <lineage>
        <taxon>Eukaryota</taxon>
        <taxon>Viridiplantae</taxon>
        <taxon>Streptophyta</taxon>
        <taxon>Embryophyta</taxon>
        <taxon>Tracheophyta</taxon>
        <taxon>Spermatophyta</taxon>
        <taxon>Magnoliopsida</taxon>
        <taxon>eudicotyledons</taxon>
        <taxon>Gunneridae</taxon>
        <taxon>Pentapetalae</taxon>
        <taxon>rosids</taxon>
        <taxon>fabids</taxon>
        <taxon>Rosales</taxon>
        <taxon>Rhamnaceae</taxon>
        <taxon>Paliureae</taxon>
        <taxon>Ziziphus</taxon>
    </lineage>
</organism>
<feature type="region of interest" description="Disordered" evidence="2">
    <location>
        <begin position="168"/>
        <end position="190"/>
    </location>
</feature>
<dbReference type="Proteomes" id="UP001652623">
    <property type="component" value="Chromosome 4"/>
</dbReference>
<evidence type="ECO:0000313" key="4">
    <source>
        <dbReference type="RefSeq" id="XP_024928695.3"/>
    </source>
</evidence>
<gene>
    <name evidence="4" type="primary">LOC107416534</name>
</gene>